<evidence type="ECO:0000313" key="1">
    <source>
        <dbReference type="EMBL" id="ELI8104473.1"/>
    </source>
</evidence>
<dbReference type="AlphaFoldDB" id="A0AAD2V356"/>
<reference evidence="1" key="1">
    <citation type="submission" date="2023-02" db="EMBL/GenBank/DDBJ databases">
        <authorList>
            <person name="Ashton P.M."/>
            <person name="Dallman T."/>
            <person name="Nair S."/>
            <person name="De Pinna E."/>
            <person name="Peters T."/>
            <person name="Grant K."/>
        </authorList>
    </citation>
    <scope>NUCLEOTIDE SEQUENCE</scope>
    <source>
        <strain evidence="1">01103883</strain>
    </source>
</reference>
<dbReference type="PROSITE" id="PS51257">
    <property type="entry name" value="PROKAR_LIPOPROTEIN"/>
    <property type="match status" value="1"/>
</dbReference>
<protein>
    <recommendedName>
        <fullName evidence="3">Lipoprotein</fullName>
    </recommendedName>
</protein>
<comment type="caution">
    <text evidence="1">The sequence shown here is derived from an EMBL/GenBank/DDBJ whole genome shotgun (WGS) entry which is preliminary data.</text>
</comment>
<proteinExistence type="predicted"/>
<gene>
    <name evidence="1" type="ORF">RSF11_004239</name>
</gene>
<organism evidence="1 2">
    <name type="scientific">Yersinia enterocolitica</name>
    <dbReference type="NCBI Taxonomy" id="630"/>
    <lineage>
        <taxon>Bacteria</taxon>
        <taxon>Pseudomonadati</taxon>
        <taxon>Pseudomonadota</taxon>
        <taxon>Gammaproteobacteria</taxon>
        <taxon>Enterobacterales</taxon>
        <taxon>Yersiniaceae</taxon>
        <taxon>Yersinia</taxon>
    </lineage>
</organism>
<dbReference type="RefSeq" id="WP_046051380.1">
    <property type="nucleotide sequence ID" value="NZ_CP107091.1"/>
</dbReference>
<accession>A0AAD2V356</accession>
<evidence type="ECO:0000313" key="2">
    <source>
        <dbReference type="Proteomes" id="UP001182355"/>
    </source>
</evidence>
<dbReference type="Proteomes" id="UP001182355">
    <property type="component" value="Unassembled WGS sequence"/>
</dbReference>
<sequence>MRYFWIALSVLIAGCNGVNDKKLKEDVSSAVVEKIAVFNGREPCAELMQKKDQAFGAQANKVVMKICGGIFDWEKPVTLSDLKVYPGETVSVCGIASGTSRTGSKVGTRFVYHPTKVSKVNLKPIYPLIANEKMLSAFYGLNEIYIDAESKYCK</sequence>
<dbReference type="EMBL" id="ABNAVX010000042">
    <property type="protein sequence ID" value="ELI8104473.1"/>
    <property type="molecule type" value="Genomic_DNA"/>
</dbReference>
<evidence type="ECO:0008006" key="3">
    <source>
        <dbReference type="Google" id="ProtNLM"/>
    </source>
</evidence>
<name>A0AAD2V356_YEREN</name>